<accession>A0A2H0WU73</accession>
<dbReference type="AlphaFoldDB" id="A0A2H0WU73"/>
<sequence>MWVKKIKKMMLIDKRAATKNLKIAFFIGVFPATTESWFVEQITALLDMGLDIDLFAFRQGKNEQISQKMKDYKLVDKTTYLEFPEKRISRLIRALPLVFRVLYFRPSALFEIFNIKKYGGGARSLKNLFWTAPLLGRIEKYQIIHCHFGMVANNFLIIRRILKLKQPFVTSIYGQDSSKYIKVKGINVYNDLKKECNYFLMLTEEMRQRFIRFGFPPEKLILFYGGVTVPNYAFQEKIYTPGTPFNIILVGRFVEKKGIDDALRAIRLVHDQVPEVRFYVVGDGSSVYREYLFALTKELKLESVVSFEGLLPHAETLRLYSRPDMHLMFQPSRTGSDGDTDDMPYVLVEGQLCGLPVVTTAHAGIREGLIDGVTGYVVPERDYRAAAGKILFLIKNPQLIKEMGHKGREFAENTFDFSKINSQLMELYKTLIKSS</sequence>
<dbReference type="Proteomes" id="UP000229080">
    <property type="component" value="Unassembled WGS sequence"/>
</dbReference>
<evidence type="ECO:0000313" key="4">
    <source>
        <dbReference type="Proteomes" id="UP000229080"/>
    </source>
</evidence>
<protein>
    <recommendedName>
        <fullName evidence="5">Glycosyl transferase family 1 domain-containing protein</fullName>
    </recommendedName>
</protein>
<dbReference type="EMBL" id="PEZF01000188">
    <property type="protein sequence ID" value="PIS16161.1"/>
    <property type="molecule type" value="Genomic_DNA"/>
</dbReference>
<dbReference type="InterPro" id="IPR001296">
    <property type="entry name" value="Glyco_trans_1"/>
</dbReference>
<dbReference type="InterPro" id="IPR028098">
    <property type="entry name" value="Glyco_trans_4-like_N"/>
</dbReference>
<feature type="domain" description="Glycosyltransferase subfamily 4-like N-terminal" evidence="2">
    <location>
        <begin position="116"/>
        <end position="227"/>
    </location>
</feature>
<dbReference type="PANTHER" id="PTHR45947:SF14">
    <property type="entry name" value="SLL1723 PROTEIN"/>
    <property type="match status" value="1"/>
</dbReference>
<gene>
    <name evidence="3" type="ORF">COT61_05415</name>
</gene>
<dbReference type="GO" id="GO:0016757">
    <property type="term" value="F:glycosyltransferase activity"/>
    <property type="evidence" value="ECO:0007669"/>
    <property type="project" value="InterPro"/>
</dbReference>
<feature type="domain" description="Glycosyl transferase family 1" evidence="1">
    <location>
        <begin position="238"/>
        <end position="409"/>
    </location>
</feature>
<dbReference type="InterPro" id="IPR050194">
    <property type="entry name" value="Glycosyltransferase_grp1"/>
</dbReference>
<evidence type="ECO:0000313" key="3">
    <source>
        <dbReference type="EMBL" id="PIS16161.1"/>
    </source>
</evidence>
<proteinExistence type="predicted"/>
<name>A0A2H0WU73_9BACT</name>
<dbReference type="Gene3D" id="3.40.50.2000">
    <property type="entry name" value="Glycogen Phosphorylase B"/>
    <property type="match status" value="2"/>
</dbReference>
<dbReference type="PANTHER" id="PTHR45947">
    <property type="entry name" value="SULFOQUINOVOSYL TRANSFERASE SQD2"/>
    <property type="match status" value="1"/>
</dbReference>
<dbReference type="Pfam" id="PF13439">
    <property type="entry name" value="Glyco_transf_4"/>
    <property type="match status" value="1"/>
</dbReference>
<dbReference type="SUPFAM" id="SSF53756">
    <property type="entry name" value="UDP-Glycosyltransferase/glycogen phosphorylase"/>
    <property type="match status" value="1"/>
</dbReference>
<evidence type="ECO:0008006" key="5">
    <source>
        <dbReference type="Google" id="ProtNLM"/>
    </source>
</evidence>
<comment type="caution">
    <text evidence="3">The sequence shown here is derived from an EMBL/GenBank/DDBJ whole genome shotgun (WGS) entry which is preliminary data.</text>
</comment>
<reference evidence="4" key="1">
    <citation type="submission" date="2017-09" db="EMBL/GenBank/DDBJ databases">
        <title>Depth-based differentiation of microbial function through sediment-hosted aquifers and enrichment of novel symbionts in the deep terrestrial subsurface.</title>
        <authorList>
            <person name="Probst A.J."/>
            <person name="Ladd B."/>
            <person name="Jarett J.K."/>
            <person name="Geller-Mcgrath D.E."/>
            <person name="Sieber C.M.K."/>
            <person name="Emerson J.B."/>
            <person name="Anantharaman K."/>
            <person name="Thomas B.C."/>
            <person name="Malmstrom R."/>
            <person name="Stieglmeier M."/>
            <person name="Klingl A."/>
            <person name="Woyke T."/>
            <person name="Ryan C.M."/>
            <person name="Banfield J.F."/>
        </authorList>
    </citation>
    <scope>NUCLEOTIDE SEQUENCE [LARGE SCALE GENOMIC DNA]</scope>
</reference>
<dbReference type="Pfam" id="PF00534">
    <property type="entry name" value="Glycos_transf_1"/>
    <property type="match status" value="1"/>
</dbReference>
<organism evidence="3 4">
    <name type="scientific">Candidatus Portnoybacteria bacterium CG09_land_8_20_14_0_10_44_13</name>
    <dbReference type="NCBI Taxonomy" id="1974811"/>
    <lineage>
        <taxon>Bacteria</taxon>
        <taxon>Candidatus Portnoyibacteriota</taxon>
    </lineage>
</organism>
<evidence type="ECO:0000259" key="1">
    <source>
        <dbReference type="Pfam" id="PF00534"/>
    </source>
</evidence>
<evidence type="ECO:0000259" key="2">
    <source>
        <dbReference type="Pfam" id="PF13439"/>
    </source>
</evidence>